<evidence type="ECO:0000256" key="4">
    <source>
        <dbReference type="ARBA" id="ARBA00023163"/>
    </source>
</evidence>
<dbReference type="InterPro" id="IPR001867">
    <property type="entry name" value="OmpR/PhoB-type_DNA-bd"/>
</dbReference>
<dbReference type="Pfam" id="PF00931">
    <property type="entry name" value="NB-ARC"/>
    <property type="match status" value="1"/>
</dbReference>
<dbReference type="InterPro" id="IPR019734">
    <property type="entry name" value="TPR_rpt"/>
</dbReference>
<keyword evidence="2" id="KW-0805">Transcription regulation</keyword>
<dbReference type="SUPFAM" id="SSF48452">
    <property type="entry name" value="TPR-like"/>
    <property type="match status" value="3"/>
</dbReference>
<dbReference type="PANTHER" id="PTHR35807:SF1">
    <property type="entry name" value="TRANSCRIPTIONAL REGULATOR REDD"/>
    <property type="match status" value="1"/>
</dbReference>
<reference evidence="7 8" key="1">
    <citation type="submission" date="2019-06" db="EMBL/GenBank/DDBJ databases">
        <title>Sequencing the genomes of 1000 actinobacteria strains.</title>
        <authorList>
            <person name="Klenk H.-P."/>
        </authorList>
    </citation>
    <scope>NUCLEOTIDE SEQUENCE [LARGE SCALE GENOMIC DNA]</scope>
    <source>
        <strain evidence="7 8">DSM 45679</strain>
    </source>
</reference>
<dbReference type="SMART" id="SM00382">
    <property type="entry name" value="AAA"/>
    <property type="match status" value="1"/>
</dbReference>
<dbReference type="Gene3D" id="1.10.10.10">
    <property type="entry name" value="Winged helix-like DNA-binding domain superfamily/Winged helix DNA-binding domain"/>
    <property type="match status" value="1"/>
</dbReference>
<dbReference type="Pfam" id="PF03704">
    <property type="entry name" value="BTAD"/>
    <property type="match status" value="1"/>
</dbReference>
<keyword evidence="4" id="KW-0804">Transcription</keyword>
<dbReference type="InterPro" id="IPR005158">
    <property type="entry name" value="BTAD"/>
</dbReference>
<organism evidence="7 8">
    <name type="scientific">Amycolatopsis cihanbeyliensis</name>
    <dbReference type="NCBI Taxonomy" id="1128664"/>
    <lineage>
        <taxon>Bacteria</taxon>
        <taxon>Bacillati</taxon>
        <taxon>Actinomycetota</taxon>
        <taxon>Actinomycetes</taxon>
        <taxon>Pseudonocardiales</taxon>
        <taxon>Pseudonocardiaceae</taxon>
        <taxon>Amycolatopsis</taxon>
    </lineage>
</organism>
<dbReference type="Pfam" id="PF13424">
    <property type="entry name" value="TPR_12"/>
    <property type="match status" value="3"/>
</dbReference>
<dbReference type="EMBL" id="VFML01000001">
    <property type="protein sequence ID" value="TQJ02768.1"/>
    <property type="molecule type" value="Genomic_DNA"/>
</dbReference>
<dbReference type="SMART" id="SM00862">
    <property type="entry name" value="Trans_reg_C"/>
    <property type="match status" value="1"/>
</dbReference>
<dbReference type="PROSITE" id="PS51755">
    <property type="entry name" value="OMPR_PHOB"/>
    <property type="match status" value="1"/>
</dbReference>
<evidence type="ECO:0000313" key="7">
    <source>
        <dbReference type="EMBL" id="TQJ02768.1"/>
    </source>
</evidence>
<dbReference type="SUPFAM" id="SSF46894">
    <property type="entry name" value="C-terminal effector domain of the bipartite response regulators"/>
    <property type="match status" value="1"/>
</dbReference>
<dbReference type="SUPFAM" id="SSF52540">
    <property type="entry name" value="P-loop containing nucleoside triphosphate hydrolases"/>
    <property type="match status" value="1"/>
</dbReference>
<proteinExistence type="inferred from homology"/>
<dbReference type="OrthoDB" id="7628974at2"/>
<dbReference type="InterPro" id="IPR036388">
    <property type="entry name" value="WH-like_DNA-bd_sf"/>
</dbReference>
<gene>
    <name evidence="7" type="ORF">FB471_2513</name>
</gene>
<dbReference type="AlphaFoldDB" id="A0A542DI46"/>
<dbReference type="InterPro" id="IPR011990">
    <property type="entry name" value="TPR-like_helical_dom_sf"/>
</dbReference>
<evidence type="ECO:0000256" key="2">
    <source>
        <dbReference type="ARBA" id="ARBA00023015"/>
    </source>
</evidence>
<dbReference type="PANTHER" id="PTHR35807">
    <property type="entry name" value="TRANSCRIPTIONAL REGULATOR REDD-RELATED"/>
    <property type="match status" value="1"/>
</dbReference>
<evidence type="ECO:0000259" key="6">
    <source>
        <dbReference type="PROSITE" id="PS51755"/>
    </source>
</evidence>
<dbReference type="CDD" id="cd00383">
    <property type="entry name" value="trans_reg_C"/>
    <property type="match status" value="1"/>
</dbReference>
<dbReference type="Gene3D" id="3.40.50.300">
    <property type="entry name" value="P-loop containing nucleotide triphosphate hydrolases"/>
    <property type="match status" value="1"/>
</dbReference>
<feature type="domain" description="OmpR/PhoB-type" evidence="6">
    <location>
        <begin position="1"/>
        <end position="101"/>
    </location>
</feature>
<dbReference type="GO" id="GO:0000160">
    <property type="term" value="P:phosphorelay signal transduction system"/>
    <property type="evidence" value="ECO:0007669"/>
    <property type="project" value="InterPro"/>
</dbReference>
<comment type="caution">
    <text evidence="7">The sequence shown here is derived from an EMBL/GenBank/DDBJ whole genome shotgun (WGS) entry which is preliminary data.</text>
</comment>
<dbReference type="GO" id="GO:0043531">
    <property type="term" value="F:ADP binding"/>
    <property type="evidence" value="ECO:0007669"/>
    <property type="project" value="InterPro"/>
</dbReference>
<evidence type="ECO:0000256" key="1">
    <source>
        <dbReference type="ARBA" id="ARBA00005820"/>
    </source>
</evidence>
<dbReference type="GO" id="GO:0003677">
    <property type="term" value="F:DNA binding"/>
    <property type="evidence" value="ECO:0007669"/>
    <property type="project" value="UniProtKB-UniRule"/>
</dbReference>
<evidence type="ECO:0000256" key="5">
    <source>
        <dbReference type="PROSITE-ProRule" id="PRU01091"/>
    </source>
</evidence>
<evidence type="ECO:0000313" key="8">
    <source>
        <dbReference type="Proteomes" id="UP000320876"/>
    </source>
</evidence>
<dbReference type="SMART" id="SM00028">
    <property type="entry name" value="TPR"/>
    <property type="match status" value="7"/>
</dbReference>
<dbReference type="InterPro" id="IPR003593">
    <property type="entry name" value="AAA+_ATPase"/>
</dbReference>
<evidence type="ECO:0000256" key="3">
    <source>
        <dbReference type="ARBA" id="ARBA00023125"/>
    </source>
</evidence>
<dbReference type="GO" id="GO:0006355">
    <property type="term" value="P:regulation of DNA-templated transcription"/>
    <property type="evidence" value="ECO:0007669"/>
    <property type="project" value="InterPro"/>
</dbReference>
<dbReference type="Gene3D" id="1.25.40.10">
    <property type="entry name" value="Tetratricopeptide repeat domain"/>
    <property type="match status" value="3"/>
</dbReference>
<sequence>MHATPGGRVEFRILGPIEVSGLSGRIQLRVSRQSSLLTALILRANRVVSVEQLIEAVFGEDRGGPAAIYTYVSRIRRALNEVEPGGGERIVTRPTGYLLRIEPGELDVDVFRQHVERGRRAAAAGHWEDASEEYESGLTLWRDSAMVDVSSESLCRNEIARLTEERLTTLERRIAADLELGRHEDLIGELRVLAADQPLREQFWAQLMLALYRSGRAAEALDVYQQVRTMLADELGIDPGGELQRLHQAMLVNDPTLGASPAATPAVATPPVRPLPPPAQLPPDIVSFVGREDIIARVTEFLSAEPREAPPVVVFEGLPGVGKTTLAQRVAHKLRDHFPDGQLYVSLHGYSHAAPITPADVLPRFLRALGVSAEVIPLDLDEQVALYRSILADKRMLVVLDNAGSAGHVRSLIPAGEQCAVLVTCRDDLRGLTALQGARRISLDVLEPEVAVSLLATVIGDERVPAEPEAAHELARLCGYLPLALRIAAANLSSRPYREIRSYVAELRAADRLANLAIQGDEQAAVRAAFDLSYATLKPDEATLFRYLGLVPGPHFTTHAAAALFDTTVEGVRPLLEHLRIANLVQDYGSDRFHFHDLLRHYAVEQSEAMDSGEAREAAVRRLFSLHLGATVTASQIVEPNREQPEPPKDMAAVELPRLNTVAQTKAWMDAEFGDLQAALAHAAEHGPYAYGWRMAVAMGAPLALSTRFTEWVLTTQIGLECALRSDEPQGEAIMHTALGFAYLTSGHQALAIQQLGQALRGGAQFGNPEYEVGCRYTLGLANLWTGRLTEAGENLKASLELCRRHGFADQEADAIHGVGITHRYLGELDEALRWLTESVEVGRDRGGPYTHGVRLFGLGMAYRDLGRFSEALDTLAETSRIFQRLGNAFGESRSLNGLSSIYRELDRLDTAHDTARRSLALSREIKHRRTEADALNALAAVLERLDRLDESQDYYREALAVAESMGPYAYGTLEARIGLATVLRRLSRWGEAREQAEVAMSFVRTSRFRLHAGAALLALAQLELETGNPAAAAVSAEAARTVCTETGQQLGEARARQLLARLNRDPGATKETPESLFRNWK</sequence>
<protein>
    <submittedName>
        <fullName evidence="7">DNA-binding SARP family transcriptional activator</fullName>
    </submittedName>
</protein>
<dbReference type="SMART" id="SM01043">
    <property type="entry name" value="BTAD"/>
    <property type="match status" value="1"/>
</dbReference>
<dbReference type="InterPro" id="IPR027417">
    <property type="entry name" value="P-loop_NTPase"/>
</dbReference>
<dbReference type="Proteomes" id="UP000320876">
    <property type="component" value="Unassembled WGS sequence"/>
</dbReference>
<feature type="DNA-binding region" description="OmpR/PhoB-type" evidence="5">
    <location>
        <begin position="1"/>
        <end position="101"/>
    </location>
</feature>
<keyword evidence="8" id="KW-1185">Reference proteome</keyword>
<dbReference type="Pfam" id="PF00486">
    <property type="entry name" value="Trans_reg_C"/>
    <property type="match status" value="1"/>
</dbReference>
<name>A0A542DI46_AMYCI</name>
<comment type="similarity">
    <text evidence="1">Belongs to the AfsR/DnrI/RedD regulatory family.</text>
</comment>
<dbReference type="CDD" id="cd15831">
    <property type="entry name" value="BTAD"/>
    <property type="match status" value="1"/>
</dbReference>
<dbReference type="InterPro" id="IPR051677">
    <property type="entry name" value="AfsR-DnrI-RedD_regulator"/>
</dbReference>
<dbReference type="FunFam" id="1.25.40.10:FF:000222">
    <property type="entry name" value="SARP family transcriptional regulator"/>
    <property type="match status" value="1"/>
</dbReference>
<keyword evidence="3 5" id="KW-0238">DNA-binding</keyword>
<dbReference type="InterPro" id="IPR016032">
    <property type="entry name" value="Sig_transdc_resp-reg_C-effctor"/>
</dbReference>
<dbReference type="PRINTS" id="PR00364">
    <property type="entry name" value="DISEASERSIST"/>
</dbReference>
<accession>A0A542DI46</accession>
<dbReference type="InterPro" id="IPR002182">
    <property type="entry name" value="NB-ARC"/>
</dbReference>